<dbReference type="CDD" id="cd11074">
    <property type="entry name" value="CYP73"/>
    <property type="match status" value="1"/>
</dbReference>
<evidence type="ECO:0000256" key="13">
    <source>
        <dbReference type="ARBA" id="ARBA00038946"/>
    </source>
</evidence>
<dbReference type="AlphaFoldDB" id="C5IAW0"/>
<evidence type="ECO:0000313" key="22">
    <source>
        <dbReference type="EMBL" id="ACR10242.1"/>
    </source>
</evidence>
<evidence type="ECO:0000256" key="4">
    <source>
        <dbReference type="ARBA" id="ARBA00022617"/>
    </source>
</evidence>
<dbReference type="GO" id="GO:0009808">
    <property type="term" value="P:lignin metabolic process"/>
    <property type="evidence" value="ECO:0007669"/>
    <property type="project" value="UniProtKB-ARBA"/>
</dbReference>
<keyword evidence="6 20" id="KW-0479">Metal-binding</keyword>
<evidence type="ECO:0000256" key="12">
    <source>
        <dbReference type="ARBA" id="ARBA00037893"/>
    </source>
</evidence>
<dbReference type="Gene3D" id="1.10.630.10">
    <property type="entry name" value="Cytochrome P450"/>
    <property type="match status" value="1"/>
</dbReference>
<comment type="pathway">
    <text evidence="12">Phenylpropanoid metabolism; trans-4-coumarate biosynthesis; trans-4-coumarate from trans-cinnamate: step 1/1.</text>
</comment>
<proteinExistence type="evidence at transcript level"/>
<evidence type="ECO:0000256" key="11">
    <source>
        <dbReference type="ARBA" id="ARBA00023136"/>
    </source>
</evidence>
<evidence type="ECO:0000256" key="1">
    <source>
        <dbReference type="ARBA" id="ARBA00001971"/>
    </source>
</evidence>
<evidence type="ECO:0000256" key="21">
    <source>
        <dbReference type="RuleBase" id="RU000461"/>
    </source>
</evidence>
<keyword evidence="10 21" id="KW-0503">Monooxygenase</keyword>
<dbReference type="GO" id="GO:0020037">
    <property type="term" value="F:heme binding"/>
    <property type="evidence" value="ECO:0007669"/>
    <property type="project" value="InterPro"/>
</dbReference>
<evidence type="ECO:0000256" key="15">
    <source>
        <dbReference type="ARBA" id="ARBA00041322"/>
    </source>
</evidence>
<dbReference type="PANTHER" id="PTHR47948">
    <property type="entry name" value="TRANS-CINNAMATE 4-MONOOXYGENASE"/>
    <property type="match status" value="1"/>
</dbReference>
<dbReference type="PRINTS" id="PR00463">
    <property type="entry name" value="EP450I"/>
</dbReference>
<dbReference type="FunFam" id="1.10.630.10:FF:000013">
    <property type="entry name" value="Trans-cinnamate 4-monooxygenase"/>
    <property type="match status" value="1"/>
</dbReference>
<keyword evidence="9 20" id="KW-0408">Iron</keyword>
<evidence type="ECO:0000256" key="3">
    <source>
        <dbReference type="ARBA" id="ARBA00010617"/>
    </source>
</evidence>
<evidence type="ECO:0000256" key="20">
    <source>
        <dbReference type="PIRSR" id="PIRSR602401-1"/>
    </source>
</evidence>
<dbReference type="GO" id="GO:0005506">
    <property type="term" value="F:iron ion binding"/>
    <property type="evidence" value="ECO:0007669"/>
    <property type="project" value="InterPro"/>
</dbReference>
<evidence type="ECO:0000256" key="7">
    <source>
        <dbReference type="ARBA" id="ARBA00022989"/>
    </source>
</evidence>
<gene>
    <name evidence="22" type="primary">C4H</name>
</gene>
<sequence length="505" mass="57952">MDLILLEKALLALFVAIVLAIAVSKLRGKRFKLPPGPIPVPVFGNWLQVGDDLNHRNLTYLAKKFGDILLLRMGQRNLVVVSSPDLAKEVLHTQGVEFGSRTRNVVFDIFTGKGKDMVFTVYGEHWRKMRRIMTVPFFTNKVVQQYRYGWEAEAASVVEDVKKNPEAARSGIVLRRRLQLMMYNNMFRIMFDRRFESEDDPLFNKLKALNGERSRLAQSFDYNYGDFIPILRPFLRGYLKICKEVKERRLQLFKDYFVEERKKLASTKSMNNEGLKCAIDHILDAQQKGEINEDNVLYIVENINVAAIETTLWSIEWGIAELVNHPEIQRKLREEIDVVLGPGVQITEPDTHKLPYLQAVIKETLRLRMAIPLLVPHMNLHDAKLGGFDIPAESKILVNAWWLANDPAHWKNPEEFRPERFLEEESKVEANGNDFRYLPFGVGRRSCPGIILALPILGITIGRLVQNFELLPPPGQSKLDTTEKGGQFSLHILKHSTIVAKPRSF</sequence>
<dbReference type="EMBL" id="FJ821504">
    <property type="protein sequence ID" value="ACR10242.1"/>
    <property type="molecule type" value="mRNA"/>
</dbReference>
<dbReference type="InterPro" id="IPR036396">
    <property type="entry name" value="Cyt_P450_sf"/>
</dbReference>
<dbReference type="InterPro" id="IPR017972">
    <property type="entry name" value="Cyt_P450_CS"/>
</dbReference>
<dbReference type="PANTHER" id="PTHR47948:SF11">
    <property type="entry name" value="TRANS-CINNAMATE 4-MONOOXYGENASE"/>
    <property type="match status" value="1"/>
</dbReference>
<evidence type="ECO:0000256" key="16">
    <source>
        <dbReference type="ARBA" id="ARBA00042815"/>
    </source>
</evidence>
<dbReference type="InterPro" id="IPR001128">
    <property type="entry name" value="Cyt_P450"/>
</dbReference>
<keyword evidence="7" id="KW-1133">Transmembrane helix</keyword>
<accession>C5IAW0</accession>
<organism evidence="22">
    <name type="scientific">Canarium album</name>
    <dbReference type="NCBI Taxonomy" id="300208"/>
    <lineage>
        <taxon>Eukaryota</taxon>
        <taxon>Viridiplantae</taxon>
        <taxon>Streptophyta</taxon>
        <taxon>Embryophyta</taxon>
        <taxon>Tracheophyta</taxon>
        <taxon>Spermatophyta</taxon>
        <taxon>Magnoliopsida</taxon>
        <taxon>eudicotyledons</taxon>
        <taxon>Gunneridae</taxon>
        <taxon>Pentapetalae</taxon>
        <taxon>rosids</taxon>
        <taxon>malvids</taxon>
        <taxon>Sapindales</taxon>
        <taxon>Burseraceae</taxon>
        <taxon>Canarium</taxon>
    </lineage>
</organism>
<comment type="function">
    <text evidence="18">Catalyzes the first oxidative step of the phenylpropanoid pathway in higher plants by transforming trans-cinnamate into p-coumarate. The compounds formed by this pathway are essential components for lignification, pollination, and defense against ultraviolet light, predators and pathogens.</text>
</comment>
<evidence type="ECO:0000256" key="19">
    <source>
        <dbReference type="ARBA" id="ARBA00048198"/>
    </source>
</evidence>
<protein>
    <recommendedName>
        <fullName evidence="14">Trans-cinnamate 4-monooxygenase</fullName>
        <ecNumber evidence="13">1.14.14.91</ecNumber>
    </recommendedName>
    <alternativeName>
        <fullName evidence="15">Cinnamic acid 4-hydroxylase</fullName>
    </alternativeName>
    <alternativeName>
        <fullName evidence="17">Cytochrome P450 73</fullName>
    </alternativeName>
    <alternativeName>
        <fullName evidence="16">Cytochrome P450C4H</fullName>
    </alternativeName>
</protein>
<dbReference type="Pfam" id="PF00067">
    <property type="entry name" value="p450"/>
    <property type="match status" value="1"/>
</dbReference>
<dbReference type="PROSITE" id="PS00086">
    <property type="entry name" value="CYTOCHROME_P450"/>
    <property type="match status" value="1"/>
</dbReference>
<comment type="similarity">
    <text evidence="3 21">Belongs to the cytochrome P450 family.</text>
</comment>
<keyword evidence="4 20" id="KW-0349">Heme</keyword>
<dbReference type="SUPFAM" id="SSF48264">
    <property type="entry name" value="Cytochrome P450"/>
    <property type="match status" value="1"/>
</dbReference>
<evidence type="ECO:0000256" key="17">
    <source>
        <dbReference type="ARBA" id="ARBA00042998"/>
    </source>
</evidence>
<keyword evidence="5" id="KW-0812">Transmembrane</keyword>
<comment type="catalytic activity">
    <reaction evidence="19">
        <text>(E)-cinnamate + reduced [NADPH--hemoprotein reductase] + O2 = (E)-4-coumarate + oxidized [NADPH--hemoprotein reductase] + H2O + H(+)</text>
        <dbReference type="Rhea" id="RHEA:10608"/>
        <dbReference type="Rhea" id="RHEA-COMP:11964"/>
        <dbReference type="Rhea" id="RHEA-COMP:11965"/>
        <dbReference type="ChEBI" id="CHEBI:12876"/>
        <dbReference type="ChEBI" id="CHEBI:15377"/>
        <dbReference type="ChEBI" id="CHEBI:15378"/>
        <dbReference type="ChEBI" id="CHEBI:15379"/>
        <dbReference type="ChEBI" id="CHEBI:15669"/>
        <dbReference type="ChEBI" id="CHEBI:57618"/>
        <dbReference type="ChEBI" id="CHEBI:58210"/>
        <dbReference type="EC" id="1.14.14.91"/>
    </reaction>
</comment>
<keyword evidence="8 21" id="KW-0560">Oxidoreductase</keyword>
<reference evidence="22" key="1">
    <citation type="submission" date="2009-03" db="EMBL/GenBank/DDBJ databases">
        <title>The cloning of the cinnamate-4-hydroxylase from the leaves of the chinese olive.</title>
        <authorList>
            <person name="Chen Q."/>
            <person name="Wang Y."/>
        </authorList>
    </citation>
    <scope>NUCLEOTIDE SEQUENCE</scope>
    <source>
        <tissue evidence="22">Leaf</tissue>
    </source>
</reference>
<name>C5IAW0_9ROSI</name>
<evidence type="ECO:0000256" key="9">
    <source>
        <dbReference type="ARBA" id="ARBA00023004"/>
    </source>
</evidence>
<comment type="subcellular location">
    <subcellularLocation>
        <location evidence="2">Membrane</location>
        <topology evidence="2">Single-pass membrane protein</topology>
    </subcellularLocation>
</comment>
<dbReference type="GO" id="GO:0016710">
    <property type="term" value="F:trans-cinnamate 4-monooxygenase activity"/>
    <property type="evidence" value="ECO:0007669"/>
    <property type="project" value="UniProtKB-EC"/>
</dbReference>
<evidence type="ECO:0000256" key="6">
    <source>
        <dbReference type="ARBA" id="ARBA00022723"/>
    </source>
</evidence>
<evidence type="ECO:0000256" key="8">
    <source>
        <dbReference type="ARBA" id="ARBA00023002"/>
    </source>
</evidence>
<dbReference type="InterPro" id="IPR002401">
    <property type="entry name" value="Cyt_P450_E_grp-I"/>
</dbReference>
<evidence type="ECO:0000256" key="18">
    <source>
        <dbReference type="ARBA" id="ARBA00045946"/>
    </source>
</evidence>
<evidence type="ECO:0000256" key="5">
    <source>
        <dbReference type="ARBA" id="ARBA00022692"/>
    </source>
</evidence>
<keyword evidence="11" id="KW-0472">Membrane</keyword>
<comment type="cofactor">
    <cofactor evidence="1 20">
        <name>heme</name>
        <dbReference type="ChEBI" id="CHEBI:30413"/>
    </cofactor>
</comment>
<evidence type="ECO:0000256" key="10">
    <source>
        <dbReference type="ARBA" id="ARBA00023033"/>
    </source>
</evidence>
<dbReference type="PRINTS" id="PR00385">
    <property type="entry name" value="P450"/>
</dbReference>
<dbReference type="EC" id="1.14.14.91" evidence="13"/>
<dbReference type="GO" id="GO:0016020">
    <property type="term" value="C:membrane"/>
    <property type="evidence" value="ECO:0007669"/>
    <property type="project" value="UniProtKB-SubCell"/>
</dbReference>
<evidence type="ECO:0000256" key="14">
    <source>
        <dbReference type="ARBA" id="ARBA00040090"/>
    </source>
</evidence>
<evidence type="ECO:0000256" key="2">
    <source>
        <dbReference type="ARBA" id="ARBA00004167"/>
    </source>
</evidence>
<feature type="binding site" description="axial binding residue" evidence="20">
    <location>
        <position position="447"/>
    </location>
    <ligand>
        <name>heme</name>
        <dbReference type="ChEBI" id="CHEBI:30413"/>
    </ligand>
    <ligandPart>
        <name>Fe</name>
        <dbReference type="ChEBI" id="CHEBI:18248"/>
    </ligandPart>
</feature>